<proteinExistence type="predicted"/>
<dbReference type="InterPro" id="IPR024445">
    <property type="entry name" value="Tnp_ISXO2-like"/>
</dbReference>
<dbReference type="NCBIfam" id="NF033547">
    <property type="entry name" value="transpos_IS1595"/>
    <property type="match status" value="1"/>
</dbReference>
<dbReference type="SMART" id="SM01126">
    <property type="entry name" value="DDE_Tnp_IS1595"/>
    <property type="match status" value="1"/>
</dbReference>
<dbReference type="PANTHER" id="PTHR33293:SF1">
    <property type="entry name" value="INSERTION ELEMENT IS1 1 PROTEIN INSB-RELATED"/>
    <property type="match status" value="1"/>
</dbReference>
<dbReference type="Pfam" id="PF12762">
    <property type="entry name" value="DDE_Tnp_IS1595"/>
    <property type="match status" value="1"/>
</dbReference>
<accession>A0A385FVE1</accession>
<dbReference type="InterPro" id="IPR051354">
    <property type="entry name" value="Transposase_27_IS1"/>
</dbReference>
<dbReference type="PANTHER" id="PTHR33293">
    <property type="entry name" value="INSERTION ELEMENT IS1 1 PROTEIN INSB-RELATED"/>
    <property type="match status" value="1"/>
</dbReference>
<dbReference type="AlphaFoldDB" id="A0A385FVE1"/>
<evidence type="ECO:0000313" key="2">
    <source>
        <dbReference type="EMBL" id="AXV45645.1"/>
    </source>
</evidence>
<feature type="domain" description="ISXO2-like transposase" evidence="1">
    <location>
        <begin position="142"/>
        <end position="295"/>
    </location>
</feature>
<sequence>MDTTRFFELLRSFTQLTSLQLERAQEHLRYHMQQDLLRQVLTERQTTLPVCPHCHAERVIHWGQSRGLLRYRCKECGKTFNQLHGAALTRLRHKEKWAHYANCLSEGMTLRRAAHECHVDLKTSFRWRHRFLQYALTTNASKLSGIVEADEVFTPESFKGSRTLTRPPRKHGGDGHGRVSLVPILIAVDRYENEADAVLLDKSYQQIAPALQPLLSRGSILCTDGNQSYIQIAEEAAGIIHKRLIISKHHRVEDEVYHIQTLNNYVSRWRGWMQKFHGVGTDYLKNYLAWFRVYNQEPNSAKSWLSGGVKIVNNT</sequence>
<gene>
    <name evidence="2" type="ORF">TRI8_00022</name>
</gene>
<evidence type="ECO:0000259" key="1">
    <source>
        <dbReference type="SMART" id="SM01126"/>
    </source>
</evidence>
<dbReference type="EMBL" id="MH687389">
    <property type="protein sequence ID" value="AXV45645.1"/>
    <property type="molecule type" value="Genomic_DNA"/>
</dbReference>
<organism evidence="2">
    <name type="scientific">uncultured organism</name>
    <dbReference type="NCBI Taxonomy" id="155900"/>
    <lineage>
        <taxon>unclassified sequences</taxon>
        <taxon>environmental samples</taxon>
    </lineage>
</organism>
<protein>
    <recommendedName>
        <fullName evidence="1">ISXO2-like transposase domain-containing protein</fullName>
    </recommendedName>
</protein>
<name>A0A385FVE1_9ZZZZ</name>
<reference evidence="2" key="1">
    <citation type="submission" date="2018-07" db="EMBL/GenBank/DDBJ databases">
        <title>Functional screening for triclosan resistance in a wastewater metagenome and isolates of Escherichia coli and Enterococcus spp. from a large Canadian healthcare region.</title>
        <authorList>
            <person name="Cameron A."/>
            <person name="Barbieri R."/>
            <person name="Read R.R."/>
            <person name="Church D.L."/>
            <person name="Adator E.H."/>
            <person name="McAllister T.A."/>
        </authorList>
    </citation>
    <scope>NUCLEOTIDE SEQUENCE</scope>
</reference>